<evidence type="ECO:0000259" key="3">
    <source>
        <dbReference type="PROSITE" id="PS01031"/>
    </source>
</evidence>
<reference evidence="4 5" key="1">
    <citation type="submission" date="2017-05" db="EMBL/GenBank/DDBJ databases">
        <title>Biotechnological potential of actinobacteria isolated from South African environments.</title>
        <authorList>
            <person name="Le Roes-Hill M."/>
            <person name="Prins A."/>
            <person name="Durrell K.A."/>
        </authorList>
    </citation>
    <scope>NUCLEOTIDE SEQUENCE [LARGE SCALE GENOMIC DNA]</scope>
    <source>
        <strain evidence="4 5">HMC13</strain>
    </source>
</reference>
<dbReference type="InterPro" id="IPR002068">
    <property type="entry name" value="A-crystallin/Hsp20_dom"/>
</dbReference>
<organism evidence="4 5">
    <name type="scientific">Streptomyces swartbergensis</name>
    <dbReference type="NCBI Taxonomy" id="487165"/>
    <lineage>
        <taxon>Bacteria</taxon>
        <taxon>Bacillati</taxon>
        <taxon>Actinomycetota</taxon>
        <taxon>Actinomycetes</taxon>
        <taxon>Kitasatosporales</taxon>
        <taxon>Streptomycetaceae</taxon>
        <taxon>Streptomyces</taxon>
    </lineage>
</organism>
<feature type="domain" description="SHSP" evidence="3">
    <location>
        <begin position="116"/>
        <end position="227"/>
    </location>
</feature>
<dbReference type="Pfam" id="PF00011">
    <property type="entry name" value="HSP20"/>
    <property type="match status" value="1"/>
</dbReference>
<dbReference type="Gene3D" id="2.60.40.790">
    <property type="match status" value="1"/>
</dbReference>
<comment type="caution">
    <text evidence="4">The sequence shown here is derived from an EMBL/GenBank/DDBJ whole genome shotgun (WGS) entry which is preliminary data.</text>
</comment>
<dbReference type="AlphaFoldDB" id="A0A243S8M5"/>
<sequence length="228" mass="25979">MTTELDTLLTALYVHVDDHLKTPRWRGRPPRLTDAELITLAVAQAMLGFHCEARWLRFAHAHLHGMFPYLPQRPAYNKRLRAALPLVKRAIRSLAADTDLWLDDMWIVDSTPVECARSRETVKRSDLAGWANDAYLIEVDVPGVKRDDINVEMNDREISITGEYKERERSGVLRRRTRLTGRFEYRAVLPGDINPENVDATLSEGVLTVKVPNTEAAKPRRIEITAGN</sequence>
<gene>
    <name evidence="4" type="ORF">CA983_08425</name>
</gene>
<accession>A0A243S8M5</accession>
<dbReference type="InterPro" id="IPR031107">
    <property type="entry name" value="Small_HSP"/>
</dbReference>
<dbReference type="InterPro" id="IPR008978">
    <property type="entry name" value="HSP20-like_chaperone"/>
</dbReference>
<dbReference type="PANTHER" id="PTHR11527">
    <property type="entry name" value="HEAT-SHOCK PROTEIN 20 FAMILY MEMBER"/>
    <property type="match status" value="1"/>
</dbReference>
<comment type="similarity">
    <text evidence="1 2">Belongs to the small heat shock protein (HSP20) family.</text>
</comment>
<evidence type="ECO:0000256" key="2">
    <source>
        <dbReference type="RuleBase" id="RU003616"/>
    </source>
</evidence>
<evidence type="ECO:0000313" key="4">
    <source>
        <dbReference type="EMBL" id="OUD03683.1"/>
    </source>
</evidence>
<name>A0A243S8M5_9ACTN</name>
<keyword evidence="5" id="KW-1185">Reference proteome</keyword>
<dbReference type="Proteomes" id="UP000195105">
    <property type="component" value="Unassembled WGS sequence"/>
</dbReference>
<protein>
    <recommendedName>
        <fullName evidence="3">SHSP domain-containing protein</fullName>
    </recommendedName>
</protein>
<dbReference type="EMBL" id="NGFN01000033">
    <property type="protein sequence ID" value="OUD03683.1"/>
    <property type="molecule type" value="Genomic_DNA"/>
</dbReference>
<evidence type="ECO:0000256" key="1">
    <source>
        <dbReference type="PROSITE-ProRule" id="PRU00285"/>
    </source>
</evidence>
<evidence type="ECO:0000313" key="5">
    <source>
        <dbReference type="Proteomes" id="UP000195105"/>
    </source>
</evidence>
<proteinExistence type="inferred from homology"/>
<dbReference type="CDD" id="cd06464">
    <property type="entry name" value="ACD_sHsps-like"/>
    <property type="match status" value="1"/>
</dbReference>
<dbReference type="PROSITE" id="PS01031">
    <property type="entry name" value="SHSP"/>
    <property type="match status" value="1"/>
</dbReference>
<dbReference type="SUPFAM" id="SSF49764">
    <property type="entry name" value="HSP20-like chaperones"/>
    <property type="match status" value="1"/>
</dbReference>